<comment type="caution">
    <text evidence="1">The sequence shown here is derived from an EMBL/GenBank/DDBJ whole genome shotgun (WGS) entry which is preliminary data.</text>
</comment>
<protein>
    <submittedName>
        <fullName evidence="1">Uncharacterized protein</fullName>
    </submittedName>
</protein>
<proteinExistence type="predicted"/>
<organism evidence="1 2">
    <name type="scientific">Candidatus Buchananbacteria bacterium RBG_13_39_9</name>
    <dbReference type="NCBI Taxonomy" id="1797531"/>
    <lineage>
        <taxon>Bacteria</taxon>
        <taxon>Candidatus Buchananiibacteriota</taxon>
    </lineage>
</organism>
<name>A0A1G1XQQ0_9BACT</name>
<dbReference type="Proteomes" id="UP000176260">
    <property type="component" value="Unassembled WGS sequence"/>
</dbReference>
<dbReference type="EMBL" id="MHIA01000014">
    <property type="protein sequence ID" value="OGY42338.1"/>
    <property type="molecule type" value="Genomic_DNA"/>
</dbReference>
<sequence length="200" mass="23484">MLFEELLKVEQPKYLEIKDLELLRTGLLEDADYLYERYADKKFTWQEYLDLVHQLHQNLVEKFIADKEKLAHIFQTEQGSYYFVLQSGHSWRIKSEERGLTSQPIIDNIFFVDKKTAREILDDHSRGDAQNLIDREIKCVDYQKGACPFEIGIHNYNRPAIEKAGRYIRILGTMPPDLDKLEKQISCGAHLGHEITEIIK</sequence>
<reference evidence="1 2" key="1">
    <citation type="journal article" date="2016" name="Nat. Commun.">
        <title>Thousands of microbial genomes shed light on interconnected biogeochemical processes in an aquifer system.</title>
        <authorList>
            <person name="Anantharaman K."/>
            <person name="Brown C.T."/>
            <person name="Hug L.A."/>
            <person name="Sharon I."/>
            <person name="Castelle C.J."/>
            <person name="Probst A.J."/>
            <person name="Thomas B.C."/>
            <person name="Singh A."/>
            <person name="Wilkins M.J."/>
            <person name="Karaoz U."/>
            <person name="Brodie E.L."/>
            <person name="Williams K.H."/>
            <person name="Hubbard S.S."/>
            <person name="Banfield J.F."/>
        </authorList>
    </citation>
    <scope>NUCLEOTIDE SEQUENCE [LARGE SCALE GENOMIC DNA]</scope>
</reference>
<evidence type="ECO:0000313" key="1">
    <source>
        <dbReference type="EMBL" id="OGY42338.1"/>
    </source>
</evidence>
<gene>
    <name evidence="1" type="ORF">A2Y67_04395</name>
</gene>
<accession>A0A1G1XQQ0</accession>
<dbReference type="AlphaFoldDB" id="A0A1G1XQQ0"/>
<evidence type="ECO:0000313" key="2">
    <source>
        <dbReference type="Proteomes" id="UP000176260"/>
    </source>
</evidence>